<reference evidence="2 3" key="1">
    <citation type="journal article" date="2004" name="Proc. Natl. Acad. Sci. U.S.A.">
        <title>Genome sequence of Picrophilus torridus and its implications for life around pH 0.</title>
        <authorList>
            <person name="Futterer O."/>
            <person name="Angelov A."/>
            <person name="Liesegang H."/>
            <person name="Gottschalk G."/>
            <person name="Schleper C."/>
            <person name="Schepers B."/>
            <person name="Dock C."/>
            <person name="Antranikian G."/>
            <person name="Liebl W."/>
        </authorList>
    </citation>
    <scope>NUCLEOTIDE SEQUENCE [LARGE SCALE GENOMIC DNA]</scope>
    <source>
        <strain evidence="3">ATCC 700027 / DSM 9790 / JCM 10055 / NBRC 100828</strain>
    </source>
</reference>
<dbReference type="Proteomes" id="UP000000438">
    <property type="component" value="Chromosome"/>
</dbReference>
<dbReference type="GO" id="GO:0044877">
    <property type="term" value="F:protein-containing complex binding"/>
    <property type="evidence" value="ECO:0007669"/>
    <property type="project" value="TreeGrafter"/>
</dbReference>
<dbReference type="AlphaFoldDB" id="Q6L130"/>
<gene>
    <name evidence="2" type="ordered locus">PTO0737</name>
</gene>
<dbReference type="GO" id="GO:0006694">
    <property type="term" value="P:steroid biosynthetic process"/>
    <property type="evidence" value="ECO:0007669"/>
    <property type="project" value="InterPro"/>
</dbReference>
<organism evidence="2 3">
    <name type="scientific">Picrophilus torridus (strain ATCC 700027 / DSM 9790 / JCM 10055 / NBRC 100828 / KAW 2/3)</name>
    <dbReference type="NCBI Taxonomy" id="1122961"/>
    <lineage>
        <taxon>Archaea</taxon>
        <taxon>Methanobacteriati</taxon>
        <taxon>Thermoplasmatota</taxon>
        <taxon>Thermoplasmata</taxon>
        <taxon>Thermoplasmatales</taxon>
        <taxon>Picrophilaceae</taxon>
        <taxon>Picrophilus</taxon>
    </lineage>
</organism>
<dbReference type="GeneID" id="2845060"/>
<dbReference type="OrthoDB" id="213145at2157"/>
<dbReference type="PANTHER" id="PTHR12126:SF11">
    <property type="entry name" value="NADH DEHYDROGENASE [UBIQUINONE] 1 ALPHA SUBCOMPLEX SUBUNIT 9, MITOCHONDRIAL"/>
    <property type="match status" value="1"/>
</dbReference>
<dbReference type="STRING" id="263820.PTO0737"/>
<dbReference type="KEGG" id="pto:PTO0737"/>
<keyword evidence="2" id="KW-0560">Oxidoreductase</keyword>
<dbReference type="InterPro" id="IPR051207">
    <property type="entry name" value="ComplexI_NDUFA9_subunit"/>
</dbReference>
<accession>Q6L130</accession>
<dbReference type="RefSeq" id="WP_011177538.1">
    <property type="nucleotide sequence ID" value="NC_005877.1"/>
</dbReference>
<dbReference type="InParanoid" id="Q6L130"/>
<dbReference type="InterPro" id="IPR036291">
    <property type="entry name" value="NAD(P)-bd_dom_sf"/>
</dbReference>
<dbReference type="InterPro" id="IPR002225">
    <property type="entry name" value="3Beta_OHSteriod_DH/Estase"/>
</dbReference>
<name>Q6L130_PICTO</name>
<dbReference type="PANTHER" id="PTHR12126">
    <property type="entry name" value="NADH-UBIQUINONE OXIDOREDUCTASE 39 KDA SUBUNIT-RELATED"/>
    <property type="match status" value="1"/>
</dbReference>
<evidence type="ECO:0000313" key="2">
    <source>
        <dbReference type="EMBL" id="AAT43322.1"/>
    </source>
</evidence>
<feature type="domain" description="3-beta hydroxysteroid dehydrogenase/isomerase" evidence="1">
    <location>
        <begin position="4"/>
        <end position="110"/>
    </location>
</feature>
<protein>
    <submittedName>
        <fullName evidence="2">NADH-dependent oxidoreductase</fullName>
        <ecNumber evidence="2">1.6.-.-</ecNumber>
    </submittedName>
</protein>
<dbReference type="eggNOG" id="arCOG03016">
    <property type="taxonomic scope" value="Archaea"/>
</dbReference>
<dbReference type="Gene3D" id="3.40.50.720">
    <property type="entry name" value="NAD(P)-binding Rossmann-like Domain"/>
    <property type="match status" value="1"/>
</dbReference>
<dbReference type="EC" id="1.6.-.-" evidence="2"/>
<dbReference type="Pfam" id="PF01073">
    <property type="entry name" value="3Beta_HSD"/>
    <property type="match status" value="1"/>
</dbReference>
<dbReference type="EMBL" id="AE017261">
    <property type="protein sequence ID" value="AAT43322.1"/>
    <property type="molecule type" value="Genomic_DNA"/>
</dbReference>
<evidence type="ECO:0000313" key="3">
    <source>
        <dbReference type="Proteomes" id="UP000000438"/>
    </source>
</evidence>
<proteinExistence type="predicted"/>
<evidence type="ECO:0000259" key="1">
    <source>
        <dbReference type="Pfam" id="PF01073"/>
    </source>
</evidence>
<dbReference type="HOGENOM" id="CLU_1003336_0_0_2"/>
<dbReference type="SUPFAM" id="SSF51735">
    <property type="entry name" value="NAD(P)-binding Rossmann-fold domains"/>
    <property type="match status" value="1"/>
</dbReference>
<dbReference type="PaxDb" id="263820-PTO0737"/>
<dbReference type="GO" id="GO:0016616">
    <property type="term" value="F:oxidoreductase activity, acting on the CH-OH group of donors, NAD or NADP as acceptor"/>
    <property type="evidence" value="ECO:0007669"/>
    <property type="project" value="InterPro"/>
</dbReference>
<sequence>MKIIVMGGSGFVGRNILTGLDADEKAYFSRKNSKFLDEKDIKYIPGDIRKPEDVENAIKNYDVIVHAIDVLNENEEKHEDVAVNGVKNIVNAIKKNSSGQKLIYFSAINAEKGDTSYFRSKRLAEVNAELLKNSLIVRPSIIFGPGDAFTRMLISAARMNPPFLPRSGNMNPVYIGDLITVLKNMLDFSGTINICSRENMHFADMFNIIRQKLGMKPVREISPRFFSLAIGRLEKRGIMTRDQLEMLKLDYYRENTSLYRFVREPVKYRDFIENSDLENF</sequence>